<dbReference type="SMART" id="SM00014">
    <property type="entry name" value="acidPPc"/>
    <property type="match status" value="1"/>
</dbReference>
<feature type="transmembrane region" description="Helical" evidence="1">
    <location>
        <begin position="112"/>
        <end position="136"/>
    </location>
</feature>
<comment type="caution">
    <text evidence="3">The sequence shown here is derived from an EMBL/GenBank/DDBJ whole genome shotgun (WGS) entry which is preliminary data.</text>
</comment>
<evidence type="ECO:0000259" key="2">
    <source>
        <dbReference type="SMART" id="SM00014"/>
    </source>
</evidence>
<feature type="transmembrane region" description="Helical" evidence="1">
    <location>
        <begin position="242"/>
        <end position="264"/>
    </location>
</feature>
<proteinExistence type="predicted"/>
<gene>
    <name evidence="3" type="ORF">I4I81_06685</name>
</gene>
<dbReference type="EMBL" id="JADQDK010000001">
    <property type="protein sequence ID" value="MBW0133939.1"/>
    <property type="molecule type" value="Genomic_DNA"/>
</dbReference>
<reference evidence="3 4" key="1">
    <citation type="submission" date="2020-11" db="EMBL/GenBank/DDBJ databases">
        <title>Pseudonocardia abyssalis sp. nov. and Pseudonocardia oceani sp. nov., description and phylogenomic analysis of two novel actinomycetes isolated from the deep Southern Ocean.</title>
        <authorList>
            <person name="Parra J."/>
        </authorList>
    </citation>
    <scope>NUCLEOTIDE SEQUENCE [LARGE SCALE GENOMIC DNA]</scope>
    <source>
        <strain evidence="3 4">KRD-168</strain>
    </source>
</reference>
<dbReference type="Pfam" id="PF01569">
    <property type="entry name" value="PAP2"/>
    <property type="match status" value="1"/>
</dbReference>
<evidence type="ECO:0000313" key="4">
    <source>
        <dbReference type="Proteomes" id="UP000694287"/>
    </source>
</evidence>
<dbReference type="RefSeq" id="WP_218615890.1">
    <property type="nucleotide sequence ID" value="NZ_JADQDK010000001.1"/>
</dbReference>
<feature type="transmembrane region" description="Helical" evidence="1">
    <location>
        <begin position="143"/>
        <end position="164"/>
    </location>
</feature>
<organism evidence="3 4">
    <name type="scientific">Pseudonocardia abyssalis</name>
    <dbReference type="NCBI Taxonomy" id="2792008"/>
    <lineage>
        <taxon>Bacteria</taxon>
        <taxon>Bacillati</taxon>
        <taxon>Actinomycetota</taxon>
        <taxon>Actinomycetes</taxon>
        <taxon>Pseudonocardiales</taxon>
        <taxon>Pseudonocardiaceae</taxon>
        <taxon>Pseudonocardia</taxon>
    </lineage>
</organism>
<keyword evidence="4" id="KW-1185">Reference proteome</keyword>
<feature type="transmembrane region" description="Helical" evidence="1">
    <location>
        <begin position="56"/>
        <end position="78"/>
    </location>
</feature>
<keyword evidence="1" id="KW-0472">Membrane</keyword>
<dbReference type="InterPro" id="IPR000326">
    <property type="entry name" value="PAP2/HPO"/>
</dbReference>
<accession>A0ABS6UP05</accession>
<feature type="transmembrane region" description="Helical" evidence="1">
    <location>
        <begin position="184"/>
        <end position="204"/>
    </location>
</feature>
<sequence>MVPPPEDPVVSRALEEGPEQRYVGDRDLTAWPTAVGSVLVRLAAELRQRLTPQAVLLVVLAVGLVLAAGLTALAGAVYDAVTEDDGVAALDRPLLDAVLGLRTPALDTAVTAFSALGGPVGMPVLAGVVAIGLAVAWRQWTPVLLVAATAAGSLALTVVGKVTVGRVRPPQVDAVPPYEVSASFPSGHSLNAIALAGIVAYLLVRRQRTRRARTATVVAAAVFALLMGASRVYLGHHWLTDVLVAWALGLAWLTVVVTAHRLLLTLRTVRHPPDPAEQPRSD</sequence>
<feature type="transmembrane region" description="Helical" evidence="1">
    <location>
        <begin position="216"/>
        <end position="236"/>
    </location>
</feature>
<dbReference type="PANTHER" id="PTHR14969:SF13">
    <property type="entry name" value="AT30094P"/>
    <property type="match status" value="1"/>
</dbReference>
<dbReference type="CDD" id="cd03392">
    <property type="entry name" value="PAP2_like_2"/>
    <property type="match status" value="1"/>
</dbReference>
<feature type="domain" description="Phosphatidic acid phosphatase type 2/haloperoxidase" evidence="2">
    <location>
        <begin position="143"/>
        <end position="257"/>
    </location>
</feature>
<dbReference type="PANTHER" id="PTHR14969">
    <property type="entry name" value="SPHINGOSINE-1-PHOSPHATE PHOSPHOHYDROLASE"/>
    <property type="match status" value="1"/>
</dbReference>
<evidence type="ECO:0000313" key="3">
    <source>
        <dbReference type="EMBL" id="MBW0133939.1"/>
    </source>
</evidence>
<protein>
    <submittedName>
        <fullName evidence="3">Phosphatase PAP2 family protein</fullName>
    </submittedName>
</protein>
<keyword evidence="1" id="KW-0812">Transmembrane</keyword>
<dbReference type="Proteomes" id="UP000694287">
    <property type="component" value="Unassembled WGS sequence"/>
</dbReference>
<keyword evidence="1" id="KW-1133">Transmembrane helix</keyword>
<name>A0ABS6UP05_9PSEU</name>
<evidence type="ECO:0000256" key="1">
    <source>
        <dbReference type="SAM" id="Phobius"/>
    </source>
</evidence>